<gene>
    <name evidence="1" type="ORF">RND81_06G229300</name>
</gene>
<protein>
    <submittedName>
        <fullName evidence="1">Uncharacterized protein</fullName>
    </submittedName>
</protein>
<sequence>MGFHLLAIANLKLAKAATHGCTPLVLSLILPFILRMSCSVRIIRQSYIDLFYSSRLFMFQLTQIVLDDNNNSNNNNNNIEGSNDNRVGSRDISRGGARWDRALRLVSERLIRTRRHLASMRYDDDDEVSFHDFSMIAL</sequence>
<proteinExistence type="predicted"/>
<evidence type="ECO:0000313" key="1">
    <source>
        <dbReference type="EMBL" id="KAK9716379.1"/>
    </source>
</evidence>
<reference evidence="1" key="1">
    <citation type="submission" date="2024-03" db="EMBL/GenBank/DDBJ databases">
        <title>WGS assembly of Saponaria officinalis var. Norfolk2.</title>
        <authorList>
            <person name="Jenkins J."/>
            <person name="Shu S."/>
            <person name="Grimwood J."/>
            <person name="Barry K."/>
            <person name="Goodstein D."/>
            <person name="Schmutz J."/>
            <person name="Leebens-Mack J."/>
            <person name="Osbourn A."/>
        </authorList>
    </citation>
    <scope>NUCLEOTIDE SEQUENCE [LARGE SCALE GENOMIC DNA]</scope>
    <source>
        <strain evidence="1">JIC</strain>
    </source>
</reference>
<dbReference type="AlphaFoldDB" id="A0AAW1K9S9"/>
<dbReference type="PANTHER" id="PTHR38925:SF1">
    <property type="entry name" value="PROTEIN, PUTATIVE-RELATED"/>
    <property type="match status" value="1"/>
</dbReference>
<evidence type="ECO:0000313" key="2">
    <source>
        <dbReference type="Proteomes" id="UP001443914"/>
    </source>
</evidence>
<dbReference type="EMBL" id="JBDFQZ010000006">
    <property type="protein sequence ID" value="KAK9716379.1"/>
    <property type="molecule type" value="Genomic_DNA"/>
</dbReference>
<accession>A0AAW1K9S9</accession>
<dbReference type="PANTHER" id="PTHR38925">
    <property type="entry name" value="PROTEIN, PUTATIVE-RELATED"/>
    <property type="match status" value="1"/>
</dbReference>
<dbReference type="Proteomes" id="UP001443914">
    <property type="component" value="Unassembled WGS sequence"/>
</dbReference>
<name>A0AAW1K9S9_SAPOF</name>
<organism evidence="1 2">
    <name type="scientific">Saponaria officinalis</name>
    <name type="common">Common soapwort</name>
    <name type="synonym">Lychnis saponaria</name>
    <dbReference type="NCBI Taxonomy" id="3572"/>
    <lineage>
        <taxon>Eukaryota</taxon>
        <taxon>Viridiplantae</taxon>
        <taxon>Streptophyta</taxon>
        <taxon>Embryophyta</taxon>
        <taxon>Tracheophyta</taxon>
        <taxon>Spermatophyta</taxon>
        <taxon>Magnoliopsida</taxon>
        <taxon>eudicotyledons</taxon>
        <taxon>Gunneridae</taxon>
        <taxon>Pentapetalae</taxon>
        <taxon>Caryophyllales</taxon>
        <taxon>Caryophyllaceae</taxon>
        <taxon>Caryophylleae</taxon>
        <taxon>Saponaria</taxon>
    </lineage>
</organism>
<comment type="caution">
    <text evidence="1">The sequence shown here is derived from an EMBL/GenBank/DDBJ whole genome shotgun (WGS) entry which is preliminary data.</text>
</comment>
<keyword evidence="2" id="KW-1185">Reference proteome</keyword>